<gene>
    <name evidence="13 15" type="primary">ruvC</name>
    <name evidence="15" type="ORF">COX06_03145</name>
</gene>
<comment type="catalytic activity">
    <reaction evidence="12 13">
        <text>Endonucleolytic cleavage at a junction such as a reciprocal single-stranded crossover between two homologous DNA duplexes (Holliday junction).</text>
        <dbReference type="EC" id="3.1.21.10"/>
    </reaction>
</comment>
<keyword evidence="5 13" id="KW-0255">Endonuclease</keyword>
<protein>
    <recommendedName>
        <fullName evidence="13 14">Crossover junction endodeoxyribonuclease RuvC</fullName>
        <ecNumber evidence="13 14">3.1.21.10</ecNumber>
    </recommendedName>
    <alternativeName>
        <fullName evidence="13">Holliday junction nuclease RuvC</fullName>
    </alternativeName>
    <alternativeName>
        <fullName evidence="13">Holliday junction resolvase RuvC</fullName>
    </alternativeName>
</protein>
<proteinExistence type="inferred from homology"/>
<feature type="active site" evidence="13">
    <location>
        <position position="148"/>
    </location>
</feature>
<sequence length="164" mass="18291">MSREYNGVTLAVDPGFDRLGVAVLTREQDKSVLLFSECIKTDPKESKGERLLVIGLRIKEIIEKWQPESLAIETIFFNTNTTSAIGVAEARGVVIYEAKNADLEIFEYGPQTIKIAITGYGKADKIQMETMVKKLIEMPKTVLKRFDDEVDAIAVGITHLASRK</sequence>
<feature type="active site" evidence="13">
    <location>
        <position position="13"/>
    </location>
</feature>
<accession>A0A2H0BEI6</accession>
<keyword evidence="8 13" id="KW-0460">Magnesium</keyword>
<dbReference type="InterPro" id="IPR036397">
    <property type="entry name" value="RNaseH_sf"/>
</dbReference>
<comment type="caution">
    <text evidence="15">The sequence shown here is derived from an EMBL/GenBank/DDBJ whole genome shotgun (WGS) entry which is preliminary data.</text>
</comment>
<keyword evidence="10 13" id="KW-0233">DNA recombination</keyword>
<organism evidence="15 16">
    <name type="scientific">Candidatus Zambryskibacteria bacterium CG22_combo_CG10-13_8_21_14_all_42_17</name>
    <dbReference type="NCBI Taxonomy" id="1975118"/>
    <lineage>
        <taxon>Bacteria</taxon>
        <taxon>Candidatus Zambryskiibacteriota</taxon>
    </lineage>
</organism>
<evidence type="ECO:0000256" key="8">
    <source>
        <dbReference type="ARBA" id="ARBA00022842"/>
    </source>
</evidence>
<dbReference type="GO" id="GO:0003677">
    <property type="term" value="F:DNA binding"/>
    <property type="evidence" value="ECO:0007669"/>
    <property type="project" value="UniProtKB-KW"/>
</dbReference>
<keyword evidence="9 13" id="KW-0238">DNA-binding</keyword>
<dbReference type="PANTHER" id="PTHR30194:SF3">
    <property type="entry name" value="CROSSOVER JUNCTION ENDODEOXYRIBONUCLEASE RUVC"/>
    <property type="match status" value="1"/>
</dbReference>
<dbReference type="Gene3D" id="3.30.420.10">
    <property type="entry name" value="Ribonuclease H-like superfamily/Ribonuclease H"/>
    <property type="match status" value="1"/>
</dbReference>
<keyword evidence="6 13" id="KW-0227">DNA damage</keyword>
<dbReference type="PANTHER" id="PTHR30194">
    <property type="entry name" value="CROSSOVER JUNCTION ENDODEOXYRIBONUCLEASE RUVC"/>
    <property type="match status" value="1"/>
</dbReference>
<evidence type="ECO:0000256" key="11">
    <source>
        <dbReference type="ARBA" id="ARBA00023204"/>
    </source>
</evidence>
<dbReference type="CDD" id="cd16962">
    <property type="entry name" value="RuvC"/>
    <property type="match status" value="1"/>
</dbReference>
<evidence type="ECO:0000256" key="13">
    <source>
        <dbReference type="HAMAP-Rule" id="MF_00034"/>
    </source>
</evidence>
<dbReference type="NCBIfam" id="TIGR00228">
    <property type="entry name" value="ruvC"/>
    <property type="match status" value="1"/>
</dbReference>
<dbReference type="EC" id="3.1.21.10" evidence="13 14"/>
<keyword evidence="2 13" id="KW-0963">Cytoplasm</keyword>
<comment type="subcellular location">
    <subcellularLocation>
        <location evidence="13">Cytoplasm</location>
    </subcellularLocation>
</comment>
<evidence type="ECO:0000256" key="6">
    <source>
        <dbReference type="ARBA" id="ARBA00022763"/>
    </source>
</evidence>
<evidence type="ECO:0000256" key="9">
    <source>
        <dbReference type="ARBA" id="ARBA00023125"/>
    </source>
</evidence>
<dbReference type="GO" id="GO:0048476">
    <property type="term" value="C:Holliday junction resolvase complex"/>
    <property type="evidence" value="ECO:0007669"/>
    <property type="project" value="UniProtKB-UniRule"/>
</dbReference>
<dbReference type="GO" id="GO:0006281">
    <property type="term" value="P:DNA repair"/>
    <property type="evidence" value="ECO:0007669"/>
    <property type="project" value="UniProtKB-UniRule"/>
</dbReference>
<dbReference type="HAMAP" id="MF_00034">
    <property type="entry name" value="RuvC"/>
    <property type="match status" value="1"/>
</dbReference>
<dbReference type="InterPro" id="IPR002176">
    <property type="entry name" value="X-over_junc_endoDNase_RuvC"/>
</dbReference>
<dbReference type="GO" id="GO:0005737">
    <property type="term" value="C:cytoplasm"/>
    <property type="evidence" value="ECO:0007669"/>
    <property type="project" value="UniProtKB-SubCell"/>
</dbReference>
<dbReference type="GO" id="GO:0006310">
    <property type="term" value="P:DNA recombination"/>
    <property type="evidence" value="ECO:0007669"/>
    <property type="project" value="UniProtKB-UniRule"/>
</dbReference>
<keyword evidence="11 13" id="KW-0234">DNA repair</keyword>
<evidence type="ECO:0000256" key="12">
    <source>
        <dbReference type="ARBA" id="ARBA00029354"/>
    </source>
</evidence>
<dbReference type="FunFam" id="3.30.420.10:FF:000002">
    <property type="entry name" value="Crossover junction endodeoxyribonuclease RuvC"/>
    <property type="match status" value="1"/>
</dbReference>
<evidence type="ECO:0000256" key="2">
    <source>
        <dbReference type="ARBA" id="ARBA00022490"/>
    </source>
</evidence>
<dbReference type="GO" id="GO:0000287">
    <property type="term" value="F:magnesium ion binding"/>
    <property type="evidence" value="ECO:0007669"/>
    <property type="project" value="UniProtKB-UniRule"/>
</dbReference>
<comment type="subunit">
    <text evidence="13">Homodimer which binds Holliday junction (HJ) DNA. The HJ becomes 2-fold symmetrical on binding to RuvC with unstacked arms; it has a different conformation from HJ DNA in complex with RuvA. In the full resolvosome a probable DNA-RuvA(4)-RuvB(12)-RuvC(2) complex forms which resolves the HJ.</text>
</comment>
<evidence type="ECO:0000313" key="15">
    <source>
        <dbReference type="EMBL" id="PIP55460.1"/>
    </source>
</evidence>
<dbReference type="Pfam" id="PF02075">
    <property type="entry name" value="RuvC"/>
    <property type="match status" value="1"/>
</dbReference>
<dbReference type="PRINTS" id="PR00696">
    <property type="entry name" value="RSOLVASERUVC"/>
</dbReference>
<evidence type="ECO:0000256" key="10">
    <source>
        <dbReference type="ARBA" id="ARBA00023172"/>
    </source>
</evidence>
<dbReference type="SUPFAM" id="SSF53098">
    <property type="entry name" value="Ribonuclease H-like"/>
    <property type="match status" value="1"/>
</dbReference>
<dbReference type="AlphaFoldDB" id="A0A2H0BEI6"/>
<keyword evidence="7 13" id="KW-0378">Hydrolase</keyword>
<comment type="cofactor">
    <cofactor evidence="13">
        <name>Mg(2+)</name>
        <dbReference type="ChEBI" id="CHEBI:18420"/>
    </cofactor>
    <text evidence="13">Binds 2 Mg(2+) ion per subunit.</text>
</comment>
<dbReference type="InterPro" id="IPR012337">
    <property type="entry name" value="RNaseH-like_sf"/>
</dbReference>
<evidence type="ECO:0000256" key="1">
    <source>
        <dbReference type="ARBA" id="ARBA00009518"/>
    </source>
</evidence>
<dbReference type="Proteomes" id="UP000229794">
    <property type="component" value="Unassembled WGS sequence"/>
</dbReference>
<comment type="similarity">
    <text evidence="1 13">Belongs to the RuvC family.</text>
</comment>
<evidence type="ECO:0000313" key="16">
    <source>
        <dbReference type="Proteomes" id="UP000229794"/>
    </source>
</evidence>
<evidence type="ECO:0000256" key="3">
    <source>
        <dbReference type="ARBA" id="ARBA00022722"/>
    </source>
</evidence>
<keyword evidence="4 13" id="KW-0479">Metal-binding</keyword>
<keyword evidence="3 13" id="KW-0540">Nuclease</keyword>
<name>A0A2H0BEI6_9BACT</name>
<evidence type="ECO:0000256" key="7">
    <source>
        <dbReference type="ARBA" id="ARBA00022801"/>
    </source>
</evidence>
<feature type="binding site" evidence="13">
    <location>
        <position position="148"/>
    </location>
    <ligand>
        <name>Mg(2+)</name>
        <dbReference type="ChEBI" id="CHEBI:18420"/>
        <label>1</label>
    </ligand>
</feature>
<evidence type="ECO:0000256" key="4">
    <source>
        <dbReference type="ARBA" id="ARBA00022723"/>
    </source>
</evidence>
<comment type="function">
    <text evidence="13">The RuvA-RuvB-RuvC complex processes Holliday junction (HJ) DNA during genetic recombination and DNA repair. Endonuclease that resolves HJ intermediates. Cleaves cruciform DNA by making single-stranded nicks across the HJ at symmetrical positions within the homologous arms, yielding a 5'-phosphate and a 3'-hydroxyl group; requires a central core of homology in the junction. The consensus cleavage sequence is 5'-(A/T)TT(C/G)-3'. Cleavage occurs on the 3'-side of the TT dinucleotide at the point of strand exchange. HJ branch migration catalyzed by RuvA-RuvB allows RuvC to scan DNA until it finds its consensus sequence, where it cleaves and resolves the cruciform DNA.</text>
</comment>
<evidence type="ECO:0000256" key="5">
    <source>
        <dbReference type="ARBA" id="ARBA00022759"/>
    </source>
</evidence>
<evidence type="ECO:0000256" key="14">
    <source>
        <dbReference type="NCBIfam" id="TIGR00228"/>
    </source>
</evidence>
<reference evidence="15 16" key="1">
    <citation type="submission" date="2017-09" db="EMBL/GenBank/DDBJ databases">
        <title>Depth-based differentiation of microbial function through sediment-hosted aquifers and enrichment of novel symbionts in the deep terrestrial subsurface.</title>
        <authorList>
            <person name="Probst A.J."/>
            <person name="Ladd B."/>
            <person name="Jarett J.K."/>
            <person name="Geller-Mcgrath D.E."/>
            <person name="Sieber C.M."/>
            <person name="Emerson J.B."/>
            <person name="Anantharaman K."/>
            <person name="Thomas B.C."/>
            <person name="Malmstrom R."/>
            <person name="Stieglmeier M."/>
            <person name="Klingl A."/>
            <person name="Woyke T."/>
            <person name="Ryan C.M."/>
            <person name="Banfield J.F."/>
        </authorList>
    </citation>
    <scope>NUCLEOTIDE SEQUENCE [LARGE SCALE GENOMIC DNA]</scope>
    <source>
        <strain evidence="15">CG22_combo_CG10-13_8_21_14_all_42_17</strain>
    </source>
</reference>
<dbReference type="GO" id="GO:0008821">
    <property type="term" value="F:crossover junction DNA endonuclease activity"/>
    <property type="evidence" value="ECO:0007669"/>
    <property type="project" value="UniProtKB-UniRule"/>
</dbReference>
<feature type="active site" evidence="13">
    <location>
        <position position="73"/>
    </location>
</feature>
<feature type="binding site" evidence="13">
    <location>
        <position position="13"/>
    </location>
    <ligand>
        <name>Mg(2+)</name>
        <dbReference type="ChEBI" id="CHEBI:18420"/>
        <label>1</label>
    </ligand>
</feature>
<dbReference type="EMBL" id="PCST01000041">
    <property type="protein sequence ID" value="PIP55460.1"/>
    <property type="molecule type" value="Genomic_DNA"/>
</dbReference>
<feature type="binding site" evidence="13">
    <location>
        <position position="73"/>
    </location>
    <ligand>
        <name>Mg(2+)</name>
        <dbReference type="ChEBI" id="CHEBI:18420"/>
        <label>2</label>
    </ligand>
</feature>